<protein>
    <submittedName>
        <fullName evidence="1">Uncharacterized protein</fullName>
    </submittedName>
</protein>
<evidence type="ECO:0000313" key="1">
    <source>
        <dbReference type="EMBL" id="MBF6358246.1"/>
    </source>
</evidence>
<gene>
    <name evidence="1" type="ORF">IU449_27495</name>
</gene>
<dbReference type="Proteomes" id="UP000707731">
    <property type="component" value="Unassembled WGS sequence"/>
</dbReference>
<organism evidence="1 2">
    <name type="scientific">Nocardia higoensis</name>
    <dbReference type="NCBI Taxonomy" id="228599"/>
    <lineage>
        <taxon>Bacteria</taxon>
        <taxon>Bacillati</taxon>
        <taxon>Actinomycetota</taxon>
        <taxon>Actinomycetes</taxon>
        <taxon>Mycobacteriales</taxon>
        <taxon>Nocardiaceae</taxon>
        <taxon>Nocardia</taxon>
    </lineage>
</organism>
<evidence type="ECO:0000313" key="2">
    <source>
        <dbReference type="Proteomes" id="UP000707731"/>
    </source>
</evidence>
<accession>A0ABS0DIG5</accession>
<comment type="caution">
    <text evidence="1">The sequence shown here is derived from an EMBL/GenBank/DDBJ whole genome shotgun (WGS) entry which is preliminary data.</text>
</comment>
<dbReference type="EMBL" id="JADLQN010000011">
    <property type="protein sequence ID" value="MBF6358246.1"/>
    <property type="molecule type" value="Genomic_DNA"/>
</dbReference>
<name>A0ABS0DIG5_9NOCA</name>
<sequence length="88" mass="10202">MTIVKHRKGRGSMYLETEGIAEVPGEQTAAEWGTYFHTNPHHGKDHAALTRELLEVAGETRRRRLYGNDTDDQWWRAHYLRAARAELN</sequence>
<dbReference type="RefSeq" id="WP_195005087.1">
    <property type="nucleotide sequence ID" value="NZ_JADLQN010000011.1"/>
</dbReference>
<keyword evidence="2" id="KW-1185">Reference proteome</keyword>
<proteinExistence type="predicted"/>
<reference evidence="1 2" key="1">
    <citation type="submission" date="2020-10" db="EMBL/GenBank/DDBJ databases">
        <title>Identification of Nocardia species via Next-generation sequencing and recognition of intraspecies genetic diversity.</title>
        <authorList>
            <person name="Li P."/>
            <person name="Li P."/>
            <person name="Lu B."/>
        </authorList>
    </citation>
    <scope>NUCLEOTIDE SEQUENCE [LARGE SCALE GENOMIC DNA]</scope>
    <source>
        <strain evidence="1 2">BJ06-0143</strain>
    </source>
</reference>